<evidence type="ECO:0000313" key="3">
    <source>
        <dbReference type="Proteomes" id="UP000430843"/>
    </source>
</evidence>
<reference evidence="2 3" key="1">
    <citation type="submission" date="2019-09" db="EMBL/GenBank/DDBJ databases">
        <title>Taxonomic organization of the family Brucellaceae based on a phylogenomic approach.</title>
        <authorList>
            <person name="Leclercq S."/>
            <person name="Cloeckaert A."/>
            <person name="Zygmunt M.S."/>
        </authorList>
    </citation>
    <scope>NUCLEOTIDE SEQUENCE [LARGE SCALE GENOMIC DNA]</scope>
    <source>
        <strain evidence="2 3">LMG 18957</strain>
    </source>
</reference>
<organism evidence="2 3">
    <name type="scientific">Brucella tritici</name>
    <dbReference type="NCBI Taxonomy" id="94626"/>
    <lineage>
        <taxon>Bacteria</taxon>
        <taxon>Pseudomonadati</taxon>
        <taxon>Pseudomonadota</taxon>
        <taxon>Alphaproteobacteria</taxon>
        <taxon>Hyphomicrobiales</taxon>
        <taxon>Brucellaceae</taxon>
        <taxon>Brucella/Ochrobactrum group</taxon>
        <taxon>Brucella</taxon>
    </lineage>
</organism>
<proteinExistence type="predicted"/>
<feature type="compositionally biased region" description="Basic and acidic residues" evidence="1">
    <location>
        <begin position="70"/>
        <end position="85"/>
    </location>
</feature>
<feature type="compositionally biased region" description="Basic residues" evidence="1">
    <location>
        <begin position="48"/>
        <end position="62"/>
    </location>
</feature>
<comment type="caution">
    <text evidence="2">The sequence shown here is derived from an EMBL/GenBank/DDBJ whole genome shotgun (WGS) entry which is preliminary data.</text>
</comment>
<feature type="region of interest" description="Disordered" evidence="1">
    <location>
        <begin position="41"/>
        <end position="106"/>
    </location>
</feature>
<feature type="compositionally biased region" description="Basic residues" evidence="1">
    <location>
        <begin position="86"/>
        <end position="95"/>
    </location>
</feature>
<keyword evidence="3" id="KW-1185">Reference proteome</keyword>
<evidence type="ECO:0000256" key="1">
    <source>
        <dbReference type="SAM" id="MobiDB-lite"/>
    </source>
</evidence>
<gene>
    <name evidence="2" type="ORF">F9K91_05035</name>
</gene>
<dbReference type="Proteomes" id="UP000430843">
    <property type="component" value="Unassembled WGS sequence"/>
</dbReference>
<evidence type="ECO:0000313" key="2">
    <source>
        <dbReference type="EMBL" id="KAB2666548.1"/>
    </source>
</evidence>
<dbReference type="RefSeq" id="WP_151677330.1">
    <property type="nucleotide sequence ID" value="NZ_WBWA01000003.1"/>
</dbReference>
<accession>A0A833FQ25</accession>
<sequence length="211" mass="24974">MRLTKTKLAYLRTLEPEDALAEIAKLREEYNAYNRDYRKRRGEEGRAKHAANMRTWRKKNPKASRSIARRWRENHPEAVREERRKYKETRKKKGRTPKELEAHKEHNRRWYSRSKAVKYVTEKPEEARRVIAQQLPGYLTADAKRDITNEAITAILSRNVLFEEIGSCAKPFVTAYNRMFDQFKNISIDAPIKGTEDLRLIDLVPADAFHF</sequence>
<protein>
    <submittedName>
        <fullName evidence="2">Uncharacterized protein</fullName>
    </submittedName>
</protein>
<dbReference type="EMBL" id="WBWA01000003">
    <property type="protein sequence ID" value="KAB2666548.1"/>
    <property type="molecule type" value="Genomic_DNA"/>
</dbReference>
<name>A0A833FQ25_9HYPH</name>
<dbReference type="AlphaFoldDB" id="A0A833FQ25"/>